<dbReference type="Gramene" id="PRQ36576">
    <property type="protein sequence ID" value="PRQ36576"/>
    <property type="gene ID" value="RchiOBHm_Chr4g0393131"/>
</dbReference>
<reference evidence="1 2" key="1">
    <citation type="journal article" date="2018" name="Nat. Genet.">
        <title>The Rosa genome provides new insights in the design of modern roses.</title>
        <authorList>
            <person name="Bendahmane M."/>
        </authorList>
    </citation>
    <scope>NUCLEOTIDE SEQUENCE [LARGE SCALE GENOMIC DNA]</scope>
    <source>
        <strain evidence="2">cv. Old Blush</strain>
    </source>
</reference>
<evidence type="ECO:0000313" key="1">
    <source>
        <dbReference type="EMBL" id="PRQ36576.1"/>
    </source>
</evidence>
<gene>
    <name evidence="1" type="ORF">RchiOBHm_Chr4g0393131</name>
</gene>
<comment type="caution">
    <text evidence="1">The sequence shown here is derived from an EMBL/GenBank/DDBJ whole genome shotgun (WGS) entry which is preliminary data.</text>
</comment>
<accession>A0A2P6QQX3</accession>
<dbReference type="AlphaFoldDB" id="A0A2P6QQX3"/>
<sequence>MGNPFSPSQFFYLLWDDCRRRSRGNPDSREFLCLVGAVWLSKNI</sequence>
<protein>
    <submittedName>
        <fullName evidence="1">Uncharacterized protein</fullName>
    </submittedName>
</protein>
<dbReference type="Proteomes" id="UP000238479">
    <property type="component" value="Chromosome 4"/>
</dbReference>
<dbReference type="EMBL" id="PDCK01000042">
    <property type="protein sequence ID" value="PRQ36576.1"/>
    <property type="molecule type" value="Genomic_DNA"/>
</dbReference>
<keyword evidence="2" id="KW-1185">Reference proteome</keyword>
<name>A0A2P6QQX3_ROSCH</name>
<organism evidence="1 2">
    <name type="scientific">Rosa chinensis</name>
    <name type="common">China rose</name>
    <dbReference type="NCBI Taxonomy" id="74649"/>
    <lineage>
        <taxon>Eukaryota</taxon>
        <taxon>Viridiplantae</taxon>
        <taxon>Streptophyta</taxon>
        <taxon>Embryophyta</taxon>
        <taxon>Tracheophyta</taxon>
        <taxon>Spermatophyta</taxon>
        <taxon>Magnoliopsida</taxon>
        <taxon>eudicotyledons</taxon>
        <taxon>Gunneridae</taxon>
        <taxon>Pentapetalae</taxon>
        <taxon>rosids</taxon>
        <taxon>fabids</taxon>
        <taxon>Rosales</taxon>
        <taxon>Rosaceae</taxon>
        <taxon>Rosoideae</taxon>
        <taxon>Rosoideae incertae sedis</taxon>
        <taxon>Rosa</taxon>
    </lineage>
</organism>
<proteinExistence type="predicted"/>
<evidence type="ECO:0000313" key="2">
    <source>
        <dbReference type="Proteomes" id="UP000238479"/>
    </source>
</evidence>